<organism evidence="2 3">
    <name type="scientific">Paramuricea clavata</name>
    <name type="common">Red gorgonian</name>
    <name type="synonym">Violescent sea-whip</name>
    <dbReference type="NCBI Taxonomy" id="317549"/>
    <lineage>
        <taxon>Eukaryota</taxon>
        <taxon>Metazoa</taxon>
        <taxon>Cnidaria</taxon>
        <taxon>Anthozoa</taxon>
        <taxon>Octocorallia</taxon>
        <taxon>Malacalcyonacea</taxon>
        <taxon>Plexauridae</taxon>
        <taxon>Paramuricea</taxon>
    </lineage>
</organism>
<feature type="domain" description="DUF6589" evidence="1">
    <location>
        <begin position="264"/>
        <end position="514"/>
    </location>
</feature>
<evidence type="ECO:0000313" key="2">
    <source>
        <dbReference type="EMBL" id="CAB3983305.1"/>
    </source>
</evidence>
<dbReference type="OrthoDB" id="5986971at2759"/>
<sequence>MLVRGTYKQIANAAWNSKQIRKHLTVNVLKQIDKECSNICSRKNPSCLRSPSKQKMLDFSFEKENEELEERAPLFYSVLVAGGCNRKKTDKSSWIPAVGMAASVLLRNRSPYMNAVQLMLGIFLYHSNWAPIMSRLAPLRLVTSPTHLYKKLDEFGERYDLQVKEMVESDTKWFAEKIVMEKETEPRPTTVTCAKPSPGFKLTIDNVDYHQNVHYMTEEHQNIDRHYVTVNATTNRISGNHLSTDSPVPGIKQMENGKCIPNHIEQKVQRANYITLVQRILVENIPCLEFGQDVVEKHIHHKYSKEASQPTNSNFLGVIFESENNANGMQKILQELHGYVPFVGDGEERRYSSQAIVGDQLTVERAVNAHMTLSNGFTPEERLDGIHCEIADWHAGNKALGIAFAHFYNPTSAGDKCTLYSDRNLINRRSVKSDVDAAVNPCRRFFILDLEARIVAAGMKELGIEELEEMSQCVPHQFESWTKAKKKEYLEELAATIVDKYILDKAKHKKIALATSQLEEKQLQRLKDMTSSGRYKCRFPGCNKTFRSDGKWRHTHEQSHNPPVNIEEQPLLTEIHEDVTADDMYNYQKSLLEYGMIYALLSPKAAHDLVWNRFSKRKQKLGGNISLDLALEFLNRIFKDVVKKLGPNASTKSINRICHAMGVTKQLTENFDSSMLLYKRSGKHMRRSEKADMTKIVRELVSQDALTKIPGRSYGFYSNFKPTLLHDFDIQKFYNWINDHKGYMILHRKAR</sequence>
<evidence type="ECO:0000259" key="1">
    <source>
        <dbReference type="Pfam" id="PF20231"/>
    </source>
</evidence>
<keyword evidence="3" id="KW-1185">Reference proteome</keyword>
<dbReference type="InterPro" id="IPR046496">
    <property type="entry name" value="DUF6589"/>
</dbReference>
<reference evidence="2" key="1">
    <citation type="submission" date="2020-04" db="EMBL/GenBank/DDBJ databases">
        <authorList>
            <person name="Alioto T."/>
            <person name="Alioto T."/>
            <person name="Gomez Garrido J."/>
        </authorList>
    </citation>
    <scope>NUCLEOTIDE SEQUENCE</scope>
    <source>
        <strain evidence="2">A484AB</strain>
    </source>
</reference>
<protein>
    <recommendedName>
        <fullName evidence="1">DUF6589 domain-containing protein</fullName>
    </recommendedName>
</protein>
<dbReference type="Pfam" id="PF20231">
    <property type="entry name" value="DUF6589"/>
    <property type="match status" value="1"/>
</dbReference>
<dbReference type="EMBL" id="CACRXK020000599">
    <property type="protein sequence ID" value="CAB3983305.1"/>
    <property type="molecule type" value="Genomic_DNA"/>
</dbReference>
<accession>A0A7D9DDV3</accession>
<proteinExistence type="predicted"/>
<name>A0A7D9DDV3_PARCT</name>
<gene>
    <name evidence="2" type="ORF">PACLA_8A054602</name>
</gene>
<dbReference type="Proteomes" id="UP001152795">
    <property type="component" value="Unassembled WGS sequence"/>
</dbReference>
<evidence type="ECO:0000313" key="3">
    <source>
        <dbReference type="Proteomes" id="UP001152795"/>
    </source>
</evidence>
<comment type="caution">
    <text evidence="2">The sequence shown here is derived from an EMBL/GenBank/DDBJ whole genome shotgun (WGS) entry which is preliminary data.</text>
</comment>
<dbReference type="AlphaFoldDB" id="A0A7D9DDV3"/>